<dbReference type="Gene3D" id="3.40.630.30">
    <property type="match status" value="1"/>
</dbReference>
<accession>A0ABD6ASA8</accession>
<keyword evidence="6" id="KW-1185">Reference proteome</keyword>
<proteinExistence type="predicted"/>
<evidence type="ECO:0000313" key="6">
    <source>
        <dbReference type="Proteomes" id="UP001597187"/>
    </source>
</evidence>
<dbReference type="EMBL" id="JBHUDC010000002">
    <property type="protein sequence ID" value="MFD1512405.1"/>
    <property type="molecule type" value="Genomic_DNA"/>
</dbReference>
<dbReference type="PROSITE" id="PS51186">
    <property type="entry name" value="GNAT"/>
    <property type="match status" value="1"/>
</dbReference>
<reference evidence="5 6" key="1">
    <citation type="journal article" date="2019" name="Int. J. Syst. Evol. Microbiol.">
        <title>The Global Catalogue of Microorganisms (GCM) 10K type strain sequencing project: providing services to taxonomists for standard genome sequencing and annotation.</title>
        <authorList>
            <consortium name="The Broad Institute Genomics Platform"/>
            <consortium name="The Broad Institute Genome Sequencing Center for Infectious Disease"/>
            <person name="Wu L."/>
            <person name="Ma J."/>
        </authorList>
    </citation>
    <scope>NUCLEOTIDE SEQUENCE [LARGE SCALE GENOMIC DNA]</scope>
    <source>
        <strain evidence="5 6">CGMCC 1.12563</strain>
    </source>
</reference>
<organism evidence="5 6">
    <name type="scientific">Halomarina rubra</name>
    <dbReference type="NCBI Taxonomy" id="2071873"/>
    <lineage>
        <taxon>Archaea</taxon>
        <taxon>Methanobacteriati</taxon>
        <taxon>Methanobacteriota</taxon>
        <taxon>Stenosarchaea group</taxon>
        <taxon>Halobacteria</taxon>
        <taxon>Halobacteriales</taxon>
        <taxon>Natronomonadaceae</taxon>
        <taxon>Halomarina</taxon>
    </lineage>
</organism>
<protein>
    <submittedName>
        <fullName evidence="5">GNAT family N-acetyltransferase</fullName>
        <ecNumber evidence="5">2.3.-.-</ecNumber>
    </submittedName>
</protein>
<evidence type="ECO:0000313" key="5">
    <source>
        <dbReference type="EMBL" id="MFD1512405.1"/>
    </source>
</evidence>
<dbReference type="EC" id="2.3.-.-" evidence="5"/>
<evidence type="ECO:0000256" key="1">
    <source>
        <dbReference type="ARBA" id="ARBA00022679"/>
    </source>
</evidence>
<comment type="caution">
    <text evidence="5">The sequence shown here is derived from an EMBL/GenBank/DDBJ whole genome shotgun (WGS) entry which is preliminary data.</text>
</comment>
<feature type="region of interest" description="Disordered" evidence="3">
    <location>
        <begin position="144"/>
        <end position="169"/>
    </location>
</feature>
<feature type="compositionally biased region" description="Low complexity" evidence="3">
    <location>
        <begin position="158"/>
        <end position="169"/>
    </location>
</feature>
<evidence type="ECO:0000259" key="4">
    <source>
        <dbReference type="PROSITE" id="PS51186"/>
    </source>
</evidence>
<dbReference type="InterPro" id="IPR000182">
    <property type="entry name" value="GNAT_dom"/>
</dbReference>
<evidence type="ECO:0000256" key="2">
    <source>
        <dbReference type="ARBA" id="ARBA00023315"/>
    </source>
</evidence>
<feature type="compositionally biased region" description="Basic and acidic residues" evidence="3">
    <location>
        <begin position="144"/>
        <end position="156"/>
    </location>
</feature>
<dbReference type="Proteomes" id="UP001597187">
    <property type="component" value="Unassembled WGS sequence"/>
</dbReference>
<dbReference type="PANTHER" id="PTHR43877:SF1">
    <property type="entry name" value="ACETYLTRANSFERASE"/>
    <property type="match status" value="1"/>
</dbReference>
<dbReference type="InterPro" id="IPR016181">
    <property type="entry name" value="Acyl_CoA_acyltransferase"/>
</dbReference>
<gene>
    <name evidence="5" type="ORF">ACFSBT_03815</name>
</gene>
<feature type="domain" description="N-acetyltransferase" evidence="4">
    <location>
        <begin position="1"/>
        <end position="169"/>
    </location>
</feature>
<dbReference type="AlphaFoldDB" id="A0ABD6ASA8"/>
<dbReference type="InterPro" id="IPR050832">
    <property type="entry name" value="Bact_Acetyltransf"/>
</dbReference>
<dbReference type="PANTHER" id="PTHR43877">
    <property type="entry name" value="AMINOALKYLPHOSPHONATE N-ACETYLTRANSFERASE-RELATED-RELATED"/>
    <property type="match status" value="1"/>
</dbReference>
<dbReference type="SUPFAM" id="SSF55729">
    <property type="entry name" value="Acyl-CoA N-acyltransferases (Nat)"/>
    <property type="match status" value="1"/>
</dbReference>
<dbReference type="CDD" id="cd04301">
    <property type="entry name" value="NAT_SF"/>
    <property type="match status" value="1"/>
</dbReference>
<keyword evidence="1 5" id="KW-0808">Transferase</keyword>
<dbReference type="GO" id="GO:0016746">
    <property type="term" value="F:acyltransferase activity"/>
    <property type="evidence" value="ECO:0007669"/>
    <property type="project" value="UniProtKB-KW"/>
</dbReference>
<dbReference type="RefSeq" id="WP_250872384.1">
    <property type="nucleotide sequence ID" value="NZ_JALXFV010000002.1"/>
</dbReference>
<evidence type="ECO:0000256" key="3">
    <source>
        <dbReference type="SAM" id="MobiDB-lite"/>
    </source>
</evidence>
<keyword evidence="2 5" id="KW-0012">Acyltransferase</keyword>
<name>A0ABD6ASA8_9EURY</name>
<dbReference type="Pfam" id="PF00583">
    <property type="entry name" value="Acetyltransf_1"/>
    <property type="match status" value="1"/>
</dbReference>
<sequence>MNVREATAADSEAVRRVHSESIRGLGVDAYTQQQVDAWAAGCESADYSGAIASDGLYYVVAEDGDEITGFGSLSIDVEGNEGTMETAEVTAVYVRPTAARRGVGSSLYAALERRARTLGVDRLELSASLTAVAFYESHGFEREGTSTHEFSGHEGTEVEGTVVEMSKRL</sequence>